<dbReference type="InterPro" id="IPR016181">
    <property type="entry name" value="Acyl_CoA_acyltransferase"/>
</dbReference>
<dbReference type="SUPFAM" id="SSF51182">
    <property type="entry name" value="RmlC-like cupins"/>
    <property type="match status" value="1"/>
</dbReference>
<gene>
    <name evidence="4" type="ORF">TL10_02595</name>
</gene>
<dbReference type="InterPro" id="IPR012093">
    <property type="entry name" value="Pirin"/>
</dbReference>
<dbReference type="Gene3D" id="3.40.630.30">
    <property type="match status" value="1"/>
</dbReference>
<reference evidence="4 5" key="1">
    <citation type="submission" date="2015-01" db="EMBL/GenBank/DDBJ databases">
        <title>Genome sequence of Mycobacterium llatzerense and Mycobacterium immunogenum recovered from brain abscess.</title>
        <authorList>
            <person name="Greninger A.L."/>
            <person name="Langelier C."/>
            <person name="Cunningham G."/>
            <person name="Chiu C.Y."/>
            <person name="Miller S."/>
        </authorList>
    </citation>
    <scope>NUCLEOTIDE SEQUENCE [LARGE SCALE GENOMIC DNA]</scope>
    <source>
        <strain evidence="4 5">CLUC14</strain>
    </source>
</reference>
<evidence type="ECO:0000313" key="4">
    <source>
        <dbReference type="EMBL" id="KIU18349.1"/>
    </source>
</evidence>
<sequence length="437" mass="47420">MSNLEADPIEYDCAAGPPNRIEILEPREVPLGGPRAMMVRRTLPQRERSLVGAWCFADHYGPEDVRTKAGMDVPPHPHTGLQTVSWLFSGEIEHRDSHGVHEMVRPGELNLMTAGAGICHSEVSTPATTVLHGVQLWVALPDAARHGPRNFDHYAPQPVSFGGATVSVFLGALAGQQSPVHTHTPLLGAQVDLPAGAAVEFEVDPTFEHAVLLDQGTLTVAGTPVQPYELAYQGVGSTRLALANTGAEPARAVVLGGTPFTEELLMWWNFVGRTHDEIVEYRNQWQAESEQFGEVIGYQGAPARLPAPPLPTTRLVPRKPPTGGKAPVMLTDKNGAPVEVTQEADRFSIAVEGKSVGLTAFIEHGEQRVFYHTEIDPAFGGRGLASVLIAQALAITREQGKRIVAICPMVKAYVEKHHDFDDILDPRTPEILRLLPR</sequence>
<protein>
    <submittedName>
        <fullName evidence="4">Pirin</fullName>
    </submittedName>
</protein>
<dbReference type="CDD" id="cd02909">
    <property type="entry name" value="cupin_pirin_N"/>
    <property type="match status" value="1"/>
</dbReference>
<dbReference type="PATRIC" id="fig|280871.6.peg.527"/>
<keyword evidence="5" id="KW-1185">Reference proteome</keyword>
<organism evidence="4 5">
    <name type="scientific">Mycolicibacterium llatzerense</name>
    <dbReference type="NCBI Taxonomy" id="280871"/>
    <lineage>
        <taxon>Bacteria</taxon>
        <taxon>Bacillati</taxon>
        <taxon>Actinomycetota</taxon>
        <taxon>Actinomycetes</taxon>
        <taxon>Mycobacteriales</taxon>
        <taxon>Mycobacteriaceae</taxon>
        <taxon>Mycolicibacterium</taxon>
    </lineage>
</organism>
<dbReference type="InterPro" id="IPR008778">
    <property type="entry name" value="Pirin_C_dom"/>
</dbReference>
<evidence type="ECO:0000256" key="2">
    <source>
        <dbReference type="RuleBase" id="RU003457"/>
    </source>
</evidence>
<accession>A0A0D1K0A4</accession>
<proteinExistence type="inferred from homology"/>
<dbReference type="Pfam" id="PF02678">
    <property type="entry name" value="Pirin"/>
    <property type="match status" value="1"/>
</dbReference>
<dbReference type="AlphaFoldDB" id="A0A0D1K0A4"/>
<dbReference type="InterPro" id="IPR014710">
    <property type="entry name" value="RmlC-like_jellyroll"/>
</dbReference>
<dbReference type="SUPFAM" id="SSF55729">
    <property type="entry name" value="Acyl-CoA N-acyltransferases (Nat)"/>
    <property type="match status" value="1"/>
</dbReference>
<dbReference type="Proteomes" id="UP000032221">
    <property type="component" value="Unassembled WGS sequence"/>
</dbReference>
<dbReference type="Pfam" id="PF05726">
    <property type="entry name" value="Pirin_C"/>
    <property type="match status" value="1"/>
</dbReference>
<dbReference type="Gene3D" id="2.60.120.10">
    <property type="entry name" value="Jelly Rolls"/>
    <property type="match status" value="1"/>
</dbReference>
<dbReference type="InterPro" id="IPR003829">
    <property type="entry name" value="Pirin_N_dom"/>
</dbReference>
<name>A0A0D1K0A4_9MYCO</name>
<dbReference type="InterPro" id="IPR031165">
    <property type="entry name" value="GNAT_YJDJ"/>
</dbReference>
<evidence type="ECO:0000259" key="3">
    <source>
        <dbReference type="PROSITE" id="PS51729"/>
    </source>
</evidence>
<evidence type="ECO:0000313" key="5">
    <source>
        <dbReference type="Proteomes" id="UP000032221"/>
    </source>
</evidence>
<dbReference type="EMBL" id="JXST01000003">
    <property type="protein sequence ID" value="KIU18349.1"/>
    <property type="molecule type" value="Genomic_DNA"/>
</dbReference>
<dbReference type="PANTHER" id="PTHR13903">
    <property type="entry name" value="PIRIN-RELATED"/>
    <property type="match status" value="1"/>
</dbReference>
<dbReference type="PROSITE" id="PS51729">
    <property type="entry name" value="GNAT_YJDJ"/>
    <property type="match status" value="1"/>
</dbReference>
<evidence type="ECO:0000256" key="1">
    <source>
        <dbReference type="ARBA" id="ARBA00008416"/>
    </source>
</evidence>
<dbReference type="InterPro" id="IPR011051">
    <property type="entry name" value="RmlC_Cupin_sf"/>
</dbReference>
<dbReference type="PANTHER" id="PTHR13903:SF8">
    <property type="entry name" value="PIRIN"/>
    <property type="match status" value="1"/>
</dbReference>
<comment type="similarity">
    <text evidence="1 2">Belongs to the pirin family.</text>
</comment>
<dbReference type="Pfam" id="PF14542">
    <property type="entry name" value="Acetyltransf_CG"/>
    <property type="match status" value="1"/>
</dbReference>
<comment type="caution">
    <text evidence="4">The sequence shown here is derived from an EMBL/GenBank/DDBJ whole genome shotgun (WGS) entry which is preliminary data.</text>
</comment>
<dbReference type="STRING" id="280871.TL10_02595"/>
<feature type="domain" description="N-acetyltransferase" evidence="3">
    <location>
        <begin position="339"/>
        <end position="425"/>
    </location>
</feature>